<evidence type="ECO:0000256" key="2">
    <source>
        <dbReference type="ARBA" id="ARBA00022525"/>
    </source>
</evidence>
<feature type="domain" description="Peptidase S1" evidence="10">
    <location>
        <begin position="564"/>
        <end position="840"/>
    </location>
</feature>
<dbReference type="Pfam" id="PF00089">
    <property type="entry name" value="Trypsin"/>
    <property type="match status" value="3"/>
</dbReference>
<evidence type="ECO:0000256" key="8">
    <source>
        <dbReference type="ARBA" id="ARBA00023157"/>
    </source>
</evidence>
<comment type="subcellular location">
    <subcellularLocation>
        <location evidence="1">Secreted</location>
    </subcellularLocation>
</comment>
<dbReference type="PANTHER" id="PTHR24252:SF7">
    <property type="entry name" value="HYALIN"/>
    <property type="match status" value="1"/>
</dbReference>
<dbReference type="InterPro" id="IPR018114">
    <property type="entry name" value="TRYPSIN_HIS"/>
</dbReference>
<sequence>MACVASLRHHTWIAVFPGHHKVSIFRVGRVPLHTVLVCTGHCARVYRTLCSCVQDTVLVSYLLPGLCCWNGLRHCYLLPGSGTSRLDPVETCQSINDCIPLLLLQAAVLPDWTQLKPVNLYVPEDTVVRSPQEWEEIYARQELRPLTPIEVVGAVPQPAEAGKTSVTHTPDPRIIGGASAARGQFPWQAYLILGGSGLCGGSIISSSWILTAAHCLQGFDTFSVTLGSTSRAVAQVGSHTQVSRLAIIHAQYSGLLIRNDIGLIRLDSAVTFSDVIIPVRLPGWSQSTNTFANQPATVSGFGLTVGGGSAASAILNYADVTIIANSVCSRSFPLNLRDSNICTSDARSGPCNGDSGGPLVIREADGIFTEVGIVSFGSRDCPVGSPAAFVRVTSYLDWISINTGLSILTDIELSDNRNCCYAGTTVCVRGLPTSQVHADSKLITWECLSCHKKSIMPPKLRANVRAGQRLSGPLAAVLPDWTQLKPVKSINDCIPLRLLQAAAAVLPDWTQLKPVNLYVPEDTSGEVTSGMGRDLCQTGAASIDPHRGAEAGKTSVTHTPDPRIIGGASAARGQFPWQAYLILGGSGLCGGSIISSSWILTAAHCLQGFDTFSVTLGSTSRAVAQVGSHTQVSRLAIIHAQYSGLLIRNDIGLIRLNHDVLFSDVIAPVRLPSWSQSANSFSGYPAIVSGFGLTVGGLLSFMMVASFGNTYFTPNPVPPYQVPEGTRAVVLFHEWLILSPTGGSTASATLNYADVAIISNTACSATFPLNLRESNICTSSTNGKSPCNGDSGGPLVILETDGLYTEVGIVSFGTRDCPVGSPAAFTRVTSFLDWISINTGLSIRA</sequence>
<dbReference type="GO" id="GO:0006508">
    <property type="term" value="P:proteolysis"/>
    <property type="evidence" value="ECO:0007669"/>
    <property type="project" value="UniProtKB-KW"/>
</dbReference>
<evidence type="ECO:0000256" key="9">
    <source>
        <dbReference type="RuleBase" id="RU363034"/>
    </source>
</evidence>
<dbReference type="PANTHER" id="PTHR24252">
    <property type="entry name" value="ACROSIN-RELATED"/>
    <property type="match status" value="1"/>
</dbReference>
<keyword evidence="8" id="KW-1015">Disulfide bond</keyword>
<keyword evidence="5 9" id="KW-0378">Hydrolase</keyword>
<organism evidence="11">
    <name type="scientific">Timema tahoe</name>
    <dbReference type="NCBI Taxonomy" id="61484"/>
    <lineage>
        <taxon>Eukaryota</taxon>
        <taxon>Metazoa</taxon>
        <taxon>Ecdysozoa</taxon>
        <taxon>Arthropoda</taxon>
        <taxon>Hexapoda</taxon>
        <taxon>Insecta</taxon>
        <taxon>Pterygota</taxon>
        <taxon>Neoptera</taxon>
        <taxon>Polyneoptera</taxon>
        <taxon>Phasmatodea</taxon>
        <taxon>Timematodea</taxon>
        <taxon>Timematoidea</taxon>
        <taxon>Timematidae</taxon>
        <taxon>Timema</taxon>
    </lineage>
</organism>
<dbReference type="InterPro" id="IPR001254">
    <property type="entry name" value="Trypsin_dom"/>
</dbReference>
<keyword evidence="3 9" id="KW-0645">Protease</keyword>
<evidence type="ECO:0000256" key="6">
    <source>
        <dbReference type="ARBA" id="ARBA00022825"/>
    </source>
</evidence>
<keyword evidence="2" id="KW-0964">Secreted</keyword>
<dbReference type="CDD" id="cd00190">
    <property type="entry name" value="Tryp_SPc"/>
    <property type="match status" value="2"/>
</dbReference>
<dbReference type="InterPro" id="IPR009003">
    <property type="entry name" value="Peptidase_S1_PA"/>
</dbReference>
<dbReference type="EMBL" id="OE002907">
    <property type="protein sequence ID" value="CAD7459488.1"/>
    <property type="molecule type" value="Genomic_DNA"/>
</dbReference>
<proteinExistence type="predicted"/>
<dbReference type="FunFam" id="2.40.10.10:FF:000146">
    <property type="entry name" value="Serine protease 53"/>
    <property type="match status" value="1"/>
</dbReference>
<dbReference type="PROSITE" id="PS00135">
    <property type="entry name" value="TRYPSIN_SER"/>
    <property type="match status" value="2"/>
</dbReference>
<reference evidence="11" key="1">
    <citation type="submission" date="2020-11" db="EMBL/GenBank/DDBJ databases">
        <authorList>
            <person name="Tran Van P."/>
        </authorList>
    </citation>
    <scope>NUCLEOTIDE SEQUENCE</scope>
</reference>
<dbReference type="Gene3D" id="2.40.10.10">
    <property type="entry name" value="Trypsin-like serine proteases"/>
    <property type="match status" value="2"/>
</dbReference>
<feature type="domain" description="Peptidase S1" evidence="10">
    <location>
        <begin position="174"/>
        <end position="404"/>
    </location>
</feature>
<evidence type="ECO:0000313" key="11">
    <source>
        <dbReference type="EMBL" id="CAD7459488.1"/>
    </source>
</evidence>
<dbReference type="PRINTS" id="PR00722">
    <property type="entry name" value="CHYMOTRYPSIN"/>
</dbReference>
<dbReference type="SMART" id="SM00020">
    <property type="entry name" value="Tryp_SPc"/>
    <property type="match status" value="2"/>
</dbReference>
<evidence type="ECO:0000256" key="1">
    <source>
        <dbReference type="ARBA" id="ARBA00004613"/>
    </source>
</evidence>
<dbReference type="InterPro" id="IPR043504">
    <property type="entry name" value="Peptidase_S1_PA_chymotrypsin"/>
</dbReference>
<keyword evidence="4" id="KW-0732">Signal</keyword>
<gene>
    <name evidence="11" type="ORF">TTEB3V08_LOCUS7440</name>
</gene>
<keyword evidence="6 9" id="KW-0720">Serine protease</keyword>
<evidence type="ECO:0000256" key="7">
    <source>
        <dbReference type="ARBA" id="ARBA00023145"/>
    </source>
</evidence>
<protein>
    <recommendedName>
        <fullName evidence="10">Peptidase S1 domain-containing protein</fullName>
    </recommendedName>
</protein>
<dbReference type="AlphaFoldDB" id="A0A7R9IJH6"/>
<accession>A0A7R9IJH6</accession>
<dbReference type="FunFam" id="2.40.10.10:FF:000068">
    <property type="entry name" value="transmembrane protease serine 2"/>
    <property type="match status" value="1"/>
</dbReference>
<keyword evidence="7" id="KW-0865">Zymogen</keyword>
<dbReference type="PROSITE" id="PS50240">
    <property type="entry name" value="TRYPSIN_DOM"/>
    <property type="match status" value="2"/>
</dbReference>
<dbReference type="GO" id="GO:0004252">
    <property type="term" value="F:serine-type endopeptidase activity"/>
    <property type="evidence" value="ECO:0007669"/>
    <property type="project" value="InterPro"/>
</dbReference>
<evidence type="ECO:0000259" key="10">
    <source>
        <dbReference type="PROSITE" id="PS50240"/>
    </source>
</evidence>
<dbReference type="GO" id="GO:0005576">
    <property type="term" value="C:extracellular region"/>
    <property type="evidence" value="ECO:0007669"/>
    <property type="project" value="UniProtKB-SubCell"/>
</dbReference>
<dbReference type="InterPro" id="IPR001314">
    <property type="entry name" value="Peptidase_S1A"/>
</dbReference>
<evidence type="ECO:0000256" key="5">
    <source>
        <dbReference type="ARBA" id="ARBA00022801"/>
    </source>
</evidence>
<evidence type="ECO:0000256" key="4">
    <source>
        <dbReference type="ARBA" id="ARBA00022729"/>
    </source>
</evidence>
<evidence type="ECO:0000256" key="3">
    <source>
        <dbReference type="ARBA" id="ARBA00022670"/>
    </source>
</evidence>
<dbReference type="SUPFAM" id="SSF50494">
    <property type="entry name" value="Trypsin-like serine proteases"/>
    <property type="match status" value="2"/>
</dbReference>
<dbReference type="InterPro" id="IPR033116">
    <property type="entry name" value="TRYPSIN_SER"/>
</dbReference>
<name>A0A7R9IJH6_9NEOP</name>
<dbReference type="PROSITE" id="PS00134">
    <property type="entry name" value="TRYPSIN_HIS"/>
    <property type="match status" value="2"/>
</dbReference>